<dbReference type="Proteomes" id="UP000562254">
    <property type="component" value="Unassembled WGS sequence"/>
</dbReference>
<sequence length="159" mass="17051">MRARLSGIGPALALAAALGLAAPAAAQMQIEMIETIEEPDPSASQPRDGSVPCSEINNRAMEASLVIRQHASALSAGFEPDARAQAMVLLAWLDQWTGRLRGLVDLGEFTQCLDEGDSETYRRALATAARVGNQARSDLLQAATRPQAQPAQQQRGRRF</sequence>
<evidence type="ECO:0000313" key="3">
    <source>
        <dbReference type="Proteomes" id="UP000562254"/>
    </source>
</evidence>
<comment type="caution">
    <text evidence="2">The sequence shown here is derived from an EMBL/GenBank/DDBJ whole genome shotgun (WGS) entry which is preliminary data.</text>
</comment>
<dbReference type="EMBL" id="JACIJE010000004">
    <property type="protein sequence ID" value="MBB5689612.1"/>
    <property type="molecule type" value="Genomic_DNA"/>
</dbReference>
<protein>
    <recommendedName>
        <fullName evidence="4">UrcA family protein</fullName>
    </recommendedName>
</protein>
<dbReference type="AlphaFoldDB" id="A0A840Y4Q4"/>
<reference evidence="2 3" key="1">
    <citation type="submission" date="2020-08" db="EMBL/GenBank/DDBJ databases">
        <title>Genomic Encyclopedia of Type Strains, Phase IV (KMG-IV): sequencing the most valuable type-strain genomes for metagenomic binning, comparative biology and taxonomic classification.</title>
        <authorList>
            <person name="Goeker M."/>
        </authorList>
    </citation>
    <scope>NUCLEOTIDE SEQUENCE [LARGE SCALE GENOMIC DNA]</scope>
    <source>
        <strain evidence="2 3">DSM 25895</strain>
    </source>
</reference>
<feature type="chain" id="PRO_5033024159" description="UrcA family protein" evidence="1">
    <location>
        <begin position="27"/>
        <end position="159"/>
    </location>
</feature>
<evidence type="ECO:0000313" key="2">
    <source>
        <dbReference type="EMBL" id="MBB5689612.1"/>
    </source>
</evidence>
<gene>
    <name evidence="2" type="ORF">FHS88_001737</name>
</gene>
<keyword evidence="3" id="KW-1185">Reference proteome</keyword>
<name>A0A840Y4Q4_9PROT</name>
<evidence type="ECO:0008006" key="4">
    <source>
        <dbReference type="Google" id="ProtNLM"/>
    </source>
</evidence>
<feature type="signal peptide" evidence="1">
    <location>
        <begin position="1"/>
        <end position="26"/>
    </location>
</feature>
<dbReference type="RefSeq" id="WP_184483607.1">
    <property type="nucleotide sequence ID" value="NZ_JAAEDJ010000277.1"/>
</dbReference>
<proteinExistence type="predicted"/>
<accession>A0A840Y4Q4</accession>
<evidence type="ECO:0000256" key="1">
    <source>
        <dbReference type="SAM" id="SignalP"/>
    </source>
</evidence>
<organism evidence="2 3">
    <name type="scientific">Neoroseomonas alkaliterrae</name>
    <dbReference type="NCBI Taxonomy" id="1452450"/>
    <lineage>
        <taxon>Bacteria</taxon>
        <taxon>Pseudomonadati</taxon>
        <taxon>Pseudomonadota</taxon>
        <taxon>Alphaproteobacteria</taxon>
        <taxon>Acetobacterales</taxon>
        <taxon>Acetobacteraceae</taxon>
        <taxon>Neoroseomonas</taxon>
    </lineage>
</organism>
<keyword evidence="1" id="KW-0732">Signal</keyword>